<protein>
    <submittedName>
        <fullName evidence="2">Uncharacterized protein</fullName>
    </submittedName>
</protein>
<sequence length="72" mass="8005">MLVEGKDEEEEESEETEVAAALTGATEASEAPNLSLSNITLVSQPEPNFLYMMEQMAQLMGQLRQVVYPRDN</sequence>
<accession>A0A9Q3FKT4</accession>
<dbReference type="EMBL" id="AVOT02044301">
    <property type="protein sequence ID" value="MBW0539653.1"/>
    <property type="molecule type" value="Genomic_DNA"/>
</dbReference>
<comment type="caution">
    <text evidence="2">The sequence shown here is derived from an EMBL/GenBank/DDBJ whole genome shotgun (WGS) entry which is preliminary data.</text>
</comment>
<dbReference type="AlphaFoldDB" id="A0A9Q3FKT4"/>
<name>A0A9Q3FKT4_9BASI</name>
<evidence type="ECO:0000313" key="2">
    <source>
        <dbReference type="EMBL" id="MBW0539653.1"/>
    </source>
</evidence>
<feature type="compositionally biased region" description="Acidic residues" evidence="1">
    <location>
        <begin position="1"/>
        <end position="17"/>
    </location>
</feature>
<organism evidence="2 3">
    <name type="scientific">Austropuccinia psidii MF-1</name>
    <dbReference type="NCBI Taxonomy" id="1389203"/>
    <lineage>
        <taxon>Eukaryota</taxon>
        <taxon>Fungi</taxon>
        <taxon>Dikarya</taxon>
        <taxon>Basidiomycota</taxon>
        <taxon>Pucciniomycotina</taxon>
        <taxon>Pucciniomycetes</taxon>
        <taxon>Pucciniales</taxon>
        <taxon>Sphaerophragmiaceae</taxon>
        <taxon>Austropuccinia</taxon>
    </lineage>
</organism>
<keyword evidence="3" id="KW-1185">Reference proteome</keyword>
<proteinExistence type="predicted"/>
<dbReference type="Proteomes" id="UP000765509">
    <property type="component" value="Unassembled WGS sequence"/>
</dbReference>
<evidence type="ECO:0000256" key="1">
    <source>
        <dbReference type="SAM" id="MobiDB-lite"/>
    </source>
</evidence>
<evidence type="ECO:0000313" key="3">
    <source>
        <dbReference type="Proteomes" id="UP000765509"/>
    </source>
</evidence>
<reference evidence="2" key="1">
    <citation type="submission" date="2021-03" db="EMBL/GenBank/DDBJ databases">
        <title>Draft genome sequence of rust myrtle Austropuccinia psidii MF-1, a brazilian biotype.</title>
        <authorList>
            <person name="Quecine M.C."/>
            <person name="Pachon D.M.R."/>
            <person name="Bonatelli M.L."/>
            <person name="Correr F.H."/>
            <person name="Franceschini L.M."/>
            <person name="Leite T.F."/>
            <person name="Margarido G.R.A."/>
            <person name="Almeida C.A."/>
            <person name="Ferrarezi J.A."/>
            <person name="Labate C.A."/>
        </authorList>
    </citation>
    <scope>NUCLEOTIDE SEQUENCE</scope>
    <source>
        <strain evidence="2">MF-1</strain>
    </source>
</reference>
<gene>
    <name evidence="2" type="ORF">O181_079368</name>
</gene>
<feature type="region of interest" description="Disordered" evidence="1">
    <location>
        <begin position="1"/>
        <end position="30"/>
    </location>
</feature>